<feature type="transmembrane region" description="Helical" evidence="5">
    <location>
        <begin position="252"/>
        <end position="270"/>
    </location>
</feature>
<dbReference type="Pfam" id="PF06271">
    <property type="entry name" value="RDD"/>
    <property type="match status" value="1"/>
</dbReference>
<name>A0ABW4B9S0_9LACO</name>
<feature type="transmembrane region" description="Helical" evidence="5">
    <location>
        <begin position="38"/>
        <end position="59"/>
    </location>
</feature>
<dbReference type="EMBL" id="JBHTMO010000015">
    <property type="protein sequence ID" value="MFD1393073.1"/>
    <property type="molecule type" value="Genomic_DNA"/>
</dbReference>
<reference evidence="9" key="1">
    <citation type="journal article" date="2019" name="Int. J. Syst. Evol. Microbiol.">
        <title>The Global Catalogue of Microorganisms (GCM) 10K type strain sequencing project: providing services to taxonomists for standard genome sequencing and annotation.</title>
        <authorList>
            <consortium name="The Broad Institute Genomics Platform"/>
            <consortium name="The Broad Institute Genome Sequencing Center for Infectious Disease"/>
            <person name="Wu L."/>
            <person name="Ma J."/>
        </authorList>
    </citation>
    <scope>NUCLEOTIDE SEQUENCE [LARGE SCALE GENOMIC DNA]</scope>
    <source>
        <strain evidence="9">CCM 8911</strain>
    </source>
</reference>
<dbReference type="InterPro" id="IPR021192">
    <property type="entry name" value="UCP031578_Vanz/RDD"/>
</dbReference>
<evidence type="ECO:0000256" key="2">
    <source>
        <dbReference type="ARBA" id="ARBA00022692"/>
    </source>
</evidence>
<feature type="transmembrane region" description="Helical" evidence="5">
    <location>
        <begin position="139"/>
        <end position="162"/>
    </location>
</feature>
<keyword evidence="9" id="KW-1185">Reference proteome</keyword>
<organism evidence="8 9">
    <name type="scientific">Lacticaseibacillus jixianensis</name>
    <dbReference type="NCBI Taxonomy" id="2486012"/>
    <lineage>
        <taxon>Bacteria</taxon>
        <taxon>Bacillati</taxon>
        <taxon>Bacillota</taxon>
        <taxon>Bacilli</taxon>
        <taxon>Lactobacillales</taxon>
        <taxon>Lactobacillaceae</taxon>
        <taxon>Lacticaseibacillus</taxon>
    </lineage>
</organism>
<evidence type="ECO:0000256" key="1">
    <source>
        <dbReference type="ARBA" id="ARBA00004141"/>
    </source>
</evidence>
<feature type="transmembrane region" description="Helical" evidence="5">
    <location>
        <begin position="174"/>
        <end position="195"/>
    </location>
</feature>
<feature type="domain" description="VanZ-like" evidence="6">
    <location>
        <begin position="48"/>
        <end position="189"/>
    </location>
</feature>
<dbReference type="Proteomes" id="UP001597249">
    <property type="component" value="Unassembled WGS sequence"/>
</dbReference>
<dbReference type="InterPro" id="IPR053150">
    <property type="entry name" value="Teicoplanin_resist-assoc"/>
</dbReference>
<feature type="transmembrane region" description="Helical" evidence="5">
    <location>
        <begin position="334"/>
        <end position="353"/>
    </location>
</feature>
<feature type="transmembrane region" description="Helical" evidence="5">
    <location>
        <begin position="6"/>
        <end position="26"/>
    </location>
</feature>
<feature type="transmembrane region" description="Helical" evidence="5">
    <location>
        <begin position="218"/>
        <end position="240"/>
    </location>
</feature>
<keyword evidence="4 5" id="KW-0472">Membrane</keyword>
<dbReference type="InterPro" id="IPR010432">
    <property type="entry name" value="RDD"/>
</dbReference>
<comment type="caution">
    <text evidence="8">The sequence shown here is derived from an EMBL/GenBank/DDBJ whole genome shotgun (WGS) entry which is preliminary data.</text>
</comment>
<evidence type="ECO:0000313" key="8">
    <source>
        <dbReference type="EMBL" id="MFD1393073.1"/>
    </source>
</evidence>
<feature type="transmembrane region" description="Helical" evidence="5">
    <location>
        <begin position="303"/>
        <end position="328"/>
    </location>
</feature>
<feature type="transmembrane region" description="Helical" evidence="5">
    <location>
        <begin position="111"/>
        <end position="132"/>
    </location>
</feature>
<protein>
    <submittedName>
        <fullName evidence="8">VanZ family protein</fullName>
    </submittedName>
</protein>
<dbReference type="RefSeq" id="WP_125585144.1">
    <property type="nucleotide sequence ID" value="NZ_JBHTMO010000015.1"/>
</dbReference>
<dbReference type="PANTHER" id="PTHR36834:SF1">
    <property type="entry name" value="INTEGRAL MEMBRANE PROTEIN"/>
    <property type="match status" value="1"/>
</dbReference>
<keyword evidence="3 5" id="KW-1133">Transmembrane helix</keyword>
<dbReference type="Pfam" id="PF04892">
    <property type="entry name" value="VanZ"/>
    <property type="match status" value="1"/>
</dbReference>
<evidence type="ECO:0000256" key="3">
    <source>
        <dbReference type="ARBA" id="ARBA00022989"/>
    </source>
</evidence>
<comment type="subcellular location">
    <subcellularLocation>
        <location evidence="1">Membrane</location>
        <topology evidence="1">Multi-pass membrane protein</topology>
    </subcellularLocation>
</comment>
<keyword evidence="2 5" id="KW-0812">Transmembrane</keyword>
<proteinExistence type="predicted"/>
<dbReference type="PANTHER" id="PTHR36834">
    <property type="entry name" value="MEMBRANE PROTEIN-RELATED"/>
    <property type="match status" value="1"/>
</dbReference>
<dbReference type="InterPro" id="IPR006976">
    <property type="entry name" value="VanZ-like"/>
</dbReference>
<sequence length="380" mass="42877">MSAYLIPIKSAVMAFPFIAFFVSLPFMVGQYRKYGSFLFWRAVVLYSFVFYLLAAYFMIMLPLPSVASVAKLTTPHYNLTPFMALRTFLKTTVFVPGEPGTWLAALKQPGFIQPAFNLVLTLPFGVYLRYYFKRSLKQILVLSLALSLVFELTQLSGLYGIYPRPYRLFDVDDLIINTTGGLLGGLIAPALMRAFPTREAMDAKSYARGTRVTWLRRFAAFLIDNLVGVGLISLVLTLLARLFGVTGAEVDTLISAFVAPLLVFIIAPALNRGATLGKRLVGIRIVREDGQPVEFWRLAYREFLLYGFAKYVLIGFNQVFVALFSQFHRTELNWALFAILGVGVLFLVANLLWEVVTLDNHYFYDVWAKTKQVSTIHAKQ</sequence>
<evidence type="ECO:0000256" key="5">
    <source>
        <dbReference type="SAM" id="Phobius"/>
    </source>
</evidence>
<feature type="domain" description="RDD" evidence="7">
    <location>
        <begin position="213"/>
        <end position="369"/>
    </location>
</feature>
<gene>
    <name evidence="8" type="ORF">ACFQ3L_05630</name>
</gene>
<evidence type="ECO:0000259" key="6">
    <source>
        <dbReference type="Pfam" id="PF04892"/>
    </source>
</evidence>
<evidence type="ECO:0000256" key="4">
    <source>
        <dbReference type="ARBA" id="ARBA00023136"/>
    </source>
</evidence>
<evidence type="ECO:0000313" key="9">
    <source>
        <dbReference type="Proteomes" id="UP001597249"/>
    </source>
</evidence>
<evidence type="ECO:0000259" key="7">
    <source>
        <dbReference type="Pfam" id="PF06271"/>
    </source>
</evidence>
<dbReference type="PIRSF" id="PIRSF031578">
    <property type="entry name" value="Uncharacterised_Vanz_RDD-cont"/>
    <property type="match status" value="1"/>
</dbReference>
<accession>A0ABW4B9S0</accession>